<evidence type="ECO:0000313" key="3">
    <source>
        <dbReference type="Proteomes" id="UP000050973"/>
    </source>
</evidence>
<dbReference type="Proteomes" id="UP000050973">
    <property type="component" value="Unassembled WGS sequence"/>
</dbReference>
<evidence type="ECO:0000259" key="1">
    <source>
        <dbReference type="Pfam" id="PF02754"/>
    </source>
</evidence>
<dbReference type="EMBL" id="AZGE01000001">
    <property type="protein sequence ID" value="KRM17007.1"/>
    <property type="molecule type" value="Genomic_DNA"/>
</dbReference>
<dbReference type="PANTHER" id="PTHR30296">
    <property type="entry name" value="UNCHARACTERIZED PROTEIN YKGE"/>
    <property type="match status" value="1"/>
</dbReference>
<organism evidence="2 3">
    <name type="scientific">Limosilactobacillus oris DSM 4864</name>
    <dbReference type="NCBI Taxonomy" id="1423779"/>
    <lineage>
        <taxon>Bacteria</taxon>
        <taxon>Bacillati</taxon>
        <taxon>Bacillota</taxon>
        <taxon>Bacilli</taxon>
        <taxon>Lactobacillales</taxon>
        <taxon>Lactobacillaceae</taxon>
        <taxon>Limosilactobacillus</taxon>
    </lineage>
</organism>
<dbReference type="GO" id="GO:0016491">
    <property type="term" value="F:oxidoreductase activity"/>
    <property type="evidence" value="ECO:0007669"/>
    <property type="project" value="UniProtKB-ARBA"/>
</dbReference>
<evidence type="ECO:0000313" key="2">
    <source>
        <dbReference type="EMBL" id="KRM17007.1"/>
    </source>
</evidence>
<dbReference type="PANTHER" id="PTHR30296:SF0">
    <property type="entry name" value="LACTATE UTILIZATION PROTEIN A"/>
    <property type="match status" value="1"/>
</dbReference>
<reference evidence="2 3" key="1">
    <citation type="journal article" date="2015" name="Genome Announc.">
        <title>Expanding the biotechnology potential of lactobacilli through comparative genomics of 213 strains and associated genera.</title>
        <authorList>
            <person name="Sun Z."/>
            <person name="Harris H.M."/>
            <person name="McCann A."/>
            <person name="Guo C."/>
            <person name="Argimon S."/>
            <person name="Zhang W."/>
            <person name="Yang X."/>
            <person name="Jeffery I.B."/>
            <person name="Cooney J.C."/>
            <person name="Kagawa T.F."/>
            <person name="Liu W."/>
            <person name="Song Y."/>
            <person name="Salvetti E."/>
            <person name="Wrobel A."/>
            <person name="Rasinkangas P."/>
            <person name="Parkhill J."/>
            <person name="Rea M.C."/>
            <person name="O'Sullivan O."/>
            <person name="Ritari J."/>
            <person name="Douillard F.P."/>
            <person name="Paul Ross R."/>
            <person name="Yang R."/>
            <person name="Briner A.E."/>
            <person name="Felis G.E."/>
            <person name="de Vos W.M."/>
            <person name="Barrangou R."/>
            <person name="Klaenhammer T.R."/>
            <person name="Caufield P.W."/>
            <person name="Cui Y."/>
            <person name="Zhang H."/>
            <person name="O'Toole P.W."/>
        </authorList>
    </citation>
    <scope>NUCLEOTIDE SEQUENCE [LARGE SCALE GENOMIC DNA]</scope>
    <source>
        <strain evidence="2 3">DSM 4864</strain>
    </source>
</reference>
<protein>
    <submittedName>
        <fullName evidence="2">Cysteine-rich domain protein</fullName>
    </submittedName>
</protein>
<dbReference type="Pfam" id="PF02754">
    <property type="entry name" value="CCG"/>
    <property type="match status" value="2"/>
</dbReference>
<comment type="caution">
    <text evidence="2">The sequence shown here is derived from an EMBL/GenBank/DDBJ whole genome shotgun (WGS) entry which is preliminary data.</text>
</comment>
<gene>
    <name evidence="2" type="ORF">FC49_GL000168</name>
</gene>
<dbReference type="RefSeq" id="WP_003713026.1">
    <property type="nucleotide sequence ID" value="NZ_AZGE01000001.1"/>
</dbReference>
<name>A0A0R1WGU6_9LACO</name>
<dbReference type="PATRIC" id="fig|1423779.3.peg.171"/>
<feature type="domain" description="Cysteine-rich" evidence="1">
    <location>
        <begin position="137"/>
        <end position="221"/>
    </location>
</feature>
<accession>A0A0R1WGU6</accession>
<dbReference type="AlphaFoldDB" id="A0A0R1WGU6"/>
<dbReference type="InterPro" id="IPR004017">
    <property type="entry name" value="Cys_rich_dom"/>
</dbReference>
<sequence>MNNQPRVCIFSSCLVDLLFPNVGKSMVEVLERLGCQTFLPDKQVCCGQPTYNSGYAKESLKTFKNEIDALLSLDADYIVGPTGSCVFMIKEYKDILKDDPVYGPRAAAVADKIYEFSQFIYRVLGVVDCGAELDATITVHRSCHMTRLLGERTAPFVLLDHVKGIKRIPLHNVQLCCGFGGTFSAKEPELSTAMVADKAKNIMDTKADILVGMETSCLMNIAGYMNRNGQHIKVMHIAEVLNHDVDPSRIKYLKDTDEAVVPANGEGVF</sequence>
<feature type="domain" description="Cysteine-rich" evidence="1">
    <location>
        <begin position="8"/>
        <end position="90"/>
    </location>
</feature>
<proteinExistence type="predicted"/>
<dbReference type="GO" id="GO:0005829">
    <property type="term" value="C:cytosol"/>
    <property type="evidence" value="ECO:0007669"/>
    <property type="project" value="TreeGrafter"/>
</dbReference>